<protein>
    <submittedName>
        <fullName evidence="2">Uncharacterized protein</fullName>
    </submittedName>
</protein>
<dbReference type="AlphaFoldDB" id="A0A8F1B7L2"/>
<geneLocation type="mitochondrion" evidence="2"/>
<gene>
    <name evidence="2" type="primary">orf104a</name>
</gene>
<dbReference type="GeneID" id="67123894"/>
<feature type="transmembrane region" description="Helical" evidence="1">
    <location>
        <begin position="38"/>
        <end position="57"/>
    </location>
</feature>
<sequence length="104" mass="12119">MLQHLHAPLLVQCILILIYKVTLRVLFKATFYDLTAPILWQLLLYFCTTILVGYGLYSAISHATEIYQIIQFYKQIASSPEIVIIFNEKFEIILIGIPRLKFQI</sequence>
<proteinExistence type="predicted"/>
<keyword evidence="2" id="KW-0496">Mitochondrion</keyword>
<feature type="transmembrane region" description="Helical" evidence="1">
    <location>
        <begin position="7"/>
        <end position="26"/>
    </location>
</feature>
<accession>A0A8F1B7L2</accession>
<name>A0A8F1B7L2_9STRA</name>
<keyword evidence="1" id="KW-0812">Transmembrane</keyword>
<organism evidence="2">
    <name type="scientific">Navicula veneta</name>
    <dbReference type="NCBI Taxonomy" id="138539"/>
    <lineage>
        <taxon>Eukaryota</taxon>
        <taxon>Sar</taxon>
        <taxon>Stramenopiles</taxon>
        <taxon>Ochrophyta</taxon>
        <taxon>Bacillariophyta</taxon>
        <taxon>Bacillariophyceae</taxon>
        <taxon>Bacillariophycidae</taxon>
        <taxon>Naviculales</taxon>
        <taxon>Naviculaceae</taxon>
        <taxon>Navicula</taxon>
    </lineage>
</organism>
<keyword evidence="1" id="KW-1133">Transmembrane helix</keyword>
<evidence type="ECO:0000313" key="2">
    <source>
        <dbReference type="EMBL" id="QWM93657.1"/>
    </source>
</evidence>
<reference evidence="2" key="1">
    <citation type="journal article" date="2021" name="Ecol Indic">
        <title>Morphological and molecular identification reveals that waters from an isolated oasis in Tamanrasset (extreme South of Algerian Sahara) are colonized by opportunistic and pollution-tolerant diatom species.</title>
        <authorList>
            <person name="Gastineau R."/>
            <person name="Hamedi C."/>
            <person name="Baba Hamed M.B."/>
            <person name="Abi-Ayad S.-M.E.-A."/>
            <person name="Bak M."/>
            <person name="Lemieux C."/>
            <person name="Turmel M."/>
            <person name="Dobosz S."/>
            <person name="Wrobel R.J."/>
            <person name="Kierzek A."/>
            <person name="Lange-Bertalot H."/>
            <person name="Witkowski A."/>
        </authorList>
    </citation>
    <scope>NUCLEOTIDE SEQUENCE</scope>
    <source>
        <strain evidence="2">SZCZR1826</strain>
    </source>
</reference>
<evidence type="ECO:0000256" key="1">
    <source>
        <dbReference type="SAM" id="Phobius"/>
    </source>
</evidence>
<dbReference type="RefSeq" id="YP_010134167.1">
    <property type="nucleotide sequence ID" value="NC_056793.1"/>
</dbReference>
<dbReference type="EMBL" id="MT383644">
    <property type="protein sequence ID" value="QWM93657.1"/>
    <property type="molecule type" value="Genomic_DNA"/>
</dbReference>
<keyword evidence="1" id="KW-0472">Membrane</keyword>